<evidence type="ECO:0000256" key="1">
    <source>
        <dbReference type="SAM" id="MobiDB-lite"/>
    </source>
</evidence>
<dbReference type="OrthoDB" id="517407at2"/>
<evidence type="ECO:0000313" key="3">
    <source>
        <dbReference type="Proteomes" id="UP000076925"/>
    </source>
</evidence>
<feature type="compositionally biased region" description="Basic and acidic residues" evidence="1">
    <location>
        <begin position="86"/>
        <end position="107"/>
    </location>
</feature>
<proteinExistence type="predicted"/>
<feature type="compositionally biased region" description="Basic and acidic residues" evidence="1">
    <location>
        <begin position="69"/>
        <end position="79"/>
    </location>
</feature>
<dbReference type="Proteomes" id="UP000076925">
    <property type="component" value="Unassembled WGS sequence"/>
</dbReference>
<feature type="region of interest" description="Disordered" evidence="1">
    <location>
        <begin position="69"/>
        <end position="107"/>
    </location>
</feature>
<dbReference type="EMBL" id="ANNX02000023">
    <property type="protein sequence ID" value="KYC41209.1"/>
    <property type="molecule type" value="Genomic_DNA"/>
</dbReference>
<reference evidence="2 3" key="1">
    <citation type="journal article" date="2013" name="Genome Biol. Evol.">
        <title>Genomes of Stigonematalean cyanobacteria (subsection V) and the evolution of oxygenic photosynthesis from prokaryotes to plastids.</title>
        <authorList>
            <person name="Dagan T."/>
            <person name="Roettger M."/>
            <person name="Stucken K."/>
            <person name="Landan G."/>
            <person name="Koch R."/>
            <person name="Major P."/>
            <person name="Gould S.B."/>
            <person name="Goremykin V.V."/>
            <person name="Rippka R."/>
            <person name="Tandeau de Marsac N."/>
            <person name="Gugger M."/>
            <person name="Lockhart P.J."/>
            <person name="Allen J.F."/>
            <person name="Brune I."/>
            <person name="Maus I."/>
            <person name="Puhler A."/>
            <person name="Martin W.F."/>
        </authorList>
    </citation>
    <scope>NUCLEOTIDE SEQUENCE [LARGE SCALE GENOMIC DNA]</scope>
    <source>
        <strain evidence="2 3">PCC 7110</strain>
    </source>
</reference>
<organism evidence="2 3">
    <name type="scientific">Scytonema hofmannii PCC 7110</name>
    <dbReference type="NCBI Taxonomy" id="128403"/>
    <lineage>
        <taxon>Bacteria</taxon>
        <taxon>Bacillati</taxon>
        <taxon>Cyanobacteriota</taxon>
        <taxon>Cyanophyceae</taxon>
        <taxon>Nostocales</taxon>
        <taxon>Scytonemataceae</taxon>
        <taxon>Scytonema</taxon>
    </lineage>
</organism>
<dbReference type="RefSeq" id="WP_017741591.1">
    <property type="nucleotide sequence ID" value="NZ_KQ976354.1"/>
</dbReference>
<name>A0A139X936_9CYAN</name>
<comment type="caution">
    <text evidence="2">The sequence shown here is derived from an EMBL/GenBank/DDBJ whole genome shotgun (WGS) entry which is preliminary data.</text>
</comment>
<evidence type="ECO:0000313" key="2">
    <source>
        <dbReference type="EMBL" id="KYC41209.1"/>
    </source>
</evidence>
<protein>
    <submittedName>
        <fullName evidence="2">Uncharacterized protein</fullName>
    </submittedName>
</protein>
<keyword evidence="3" id="KW-1185">Reference proteome</keyword>
<sequence length="107" mass="13092">MDSRIEKLLNRQIELIERLQDRSDEILDWRTSPENAEAVLGYFEALECAVESLEGLSEFYQESKDWNLEEKKERKSDRDKDDEDRNDYRISSRDREDRDEYQDRRRL</sequence>
<accession>A0A139X936</accession>
<gene>
    <name evidence="2" type="ORF">WA1_03745</name>
</gene>
<dbReference type="AlphaFoldDB" id="A0A139X936"/>